<sequence length="294" mass="33432">MPRTHLARDDWQRAVREHAERADALTGEWRSVRDRHEKHAIEDFLFSYYSVKPSILRRWHPGPGVVLDGAQDAPHTAWRWYRRAGADAVEFDAGQFMADRGSTVDFIEYLTKRILNRPARFGCFGLHEWAMVYHEDEHRHPLPLRLGEAGTDAVVDGHKIACSHFDAFRFFTPDARPLNAIQPCRESQPELDQAGCLHANMDIYKWATKLGPAVPGELLLDAFELAREIRYTDMQASPYDVSAFELPAIAIETPEGKAEYVELQRGYAERAQALRLRMLAAITTLRTHAAAQAA</sequence>
<name>A0ABT2HX81_9MICO</name>
<protein>
    <submittedName>
        <fullName evidence="1">3-methyladenine DNA glycosylase</fullName>
    </submittedName>
</protein>
<comment type="caution">
    <text evidence="1">The sequence shown here is derived from an EMBL/GenBank/DDBJ whole genome shotgun (WGS) entry which is preliminary data.</text>
</comment>
<accession>A0ABT2HX81</accession>
<organism evidence="1 2">
    <name type="scientific">Pseudoclavibacter albus</name>
    <dbReference type="NCBI Taxonomy" id="272241"/>
    <lineage>
        <taxon>Bacteria</taxon>
        <taxon>Bacillati</taxon>
        <taxon>Actinomycetota</taxon>
        <taxon>Actinomycetes</taxon>
        <taxon>Micrococcales</taxon>
        <taxon>Microbacteriaceae</taxon>
        <taxon>Pseudoclavibacter</taxon>
    </lineage>
</organism>
<evidence type="ECO:0000313" key="2">
    <source>
        <dbReference type="Proteomes" id="UP001525379"/>
    </source>
</evidence>
<gene>
    <name evidence="1" type="ORF">M3D15_05225</name>
</gene>
<keyword evidence="2" id="KW-1185">Reference proteome</keyword>
<reference evidence="1 2" key="1">
    <citation type="submission" date="2022-04" db="EMBL/GenBank/DDBJ databases">
        <title>Human microbiome associated bacterial genomes.</title>
        <authorList>
            <person name="Sandstrom S."/>
            <person name="Salamzade R."/>
            <person name="Kalan L.R."/>
        </authorList>
    </citation>
    <scope>NUCLEOTIDE SEQUENCE [LARGE SCALE GENOMIC DNA]</scope>
    <source>
        <strain evidence="2">p3-SID1799</strain>
    </source>
</reference>
<proteinExistence type="predicted"/>
<dbReference type="EMBL" id="JALXSQ010000015">
    <property type="protein sequence ID" value="MCT2042735.1"/>
    <property type="molecule type" value="Genomic_DNA"/>
</dbReference>
<evidence type="ECO:0000313" key="1">
    <source>
        <dbReference type="EMBL" id="MCT2042735.1"/>
    </source>
</evidence>
<dbReference type="Proteomes" id="UP001525379">
    <property type="component" value="Unassembled WGS sequence"/>
</dbReference>